<accession>A0ABV9UFF1</accession>
<protein>
    <submittedName>
        <fullName evidence="1">Uncharacterized protein</fullName>
    </submittedName>
</protein>
<gene>
    <name evidence="1" type="ORF">ACFPFX_01395</name>
</gene>
<evidence type="ECO:0000313" key="1">
    <source>
        <dbReference type="EMBL" id="MFC4954954.1"/>
    </source>
</evidence>
<proteinExistence type="predicted"/>
<dbReference type="RefSeq" id="WP_344372473.1">
    <property type="nucleotide sequence ID" value="NZ_BAAASQ010000005.1"/>
</dbReference>
<evidence type="ECO:0000313" key="2">
    <source>
        <dbReference type="Proteomes" id="UP001595834"/>
    </source>
</evidence>
<reference evidence="2" key="1">
    <citation type="journal article" date="2019" name="Int. J. Syst. Evol. Microbiol.">
        <title>The Global Catalogue of Microorganisms (GCM) 10K type strain sequencing project: providing services to taxonomists for standard genome sequencing and annotation.</title>
        <authorList>
            <consortium name="The Broad Institute Genomics Platform"/>
            <consortium name="The Broad Institute Genome Sequencing Center for Infectious Disease"/>
            <person name="Wu L."/>
            <person name="Ma J."/>
        </authorList>
    </citation>
    <scope>NUCLEOTIDE SEQUENCE [LARGE SCALE GENOMIC DNA]</scope>
    <source>
        <strain evidence="2">CCM 7224</strain>
    </source>
</reference>
<dbReference type="EMBL" id="JBHSIZ010000002">
    <property type="protein sequence ID" value="MFC4954954.1"/>
    <property type="molecule type" value="Genomic_DNA"/>
</dbReference>
<comment type="caution">
    <text evidence="1">The sequence shown here is derived from an EMBL/GenBank/DDBJ whole genome shotgun (WGS) entry which is preliminary data.</text>
</comment>
<sequence length="774" mass="84433">MLTYQDVVTARIGALTDLAQGWDDMADQFTRPESLYKAQVEGVAKDGGWVGESAEAASAQFAATRKQFADAQVEARAISSILRDAYGQFAQRISHVRDLVEQAQKNGMHVNNQGQAVYNPDKLSPYRTDYDETVKKGKAAAETWTQSIKDAVRAVDDADQGVSLALREAAGVKDFFQRVADGALGLGHTFNGAAVGDIEVYEAREAKTYADQVLAGDKLEGDDLKEWQRLMRDNSGDKVFSQTFLDSLGADKAFKLTNKIDDLAYFNDTKNKDAYLQINGGISDSLATATRVPDFKDMNGKHLIFGSQGYYDAFNGWLRTDDAQFYIKWRNDLREHGADEYDLKAAGDRVNTIAKGHGQQVRGYQSLATLMQQGHGYSPQFLSDVTDDMIATEKDHANVWDLYGGGFSGKNDGWFANDPVDGVLGIMGRDAEASTGYLDPHAGGTNDRLHYLLHERDWNVVNTTEWQGEREMNAPDAADGDNRVGLGAAIEAGSTGHAAGDTSQQSDGKHSDAEARIMQQTVNVLDQDSNGDSIPANLRDPIARALVDYAPDTHNTLTHDPRYRYDEGGSVFQDANGGHLNVAQGSLTRVLRGVSDNPQNFAHLYDAERAQSAQALYGAEATDSNNKDWENRVADVGMGAGVFNAIGADVILDDRDAHKAWIDDVARYSYHAVGAPLTIIPVVGDVAQRAVDGATYEWSKDVKAEADQIANAKVAADMGAKSQGALGMVQQWETTRGMDYTKDSRAIYLQDQMNLHYGSARNQALADLHRGMSS</sequence>
<dbReference type="Proteomes" id="UP001595834">
    <property type="component" value="Unassembled WGS sequence"/>
</dbReference>
<organism evidence="1 2">
    <name type="scientific">Streptomyces mauvecolor</name>
    <dbReference type="NCBI Taxonomy" id="58345"/>
    <lineage>
        <taxon>Bacteria</taxon>
        <taxon>Bacillati</taxon>
        <taxon>Actinomycetota</taxon>
        <taxon>Actinomycetes</taxon>
        <taxon>Kitasatosporales</taxon>
        <taxon>Streptomycetaceae</taxon>
        <taxon>Streptomyces</taxon>
    </lineage>
</organism>
<name>A0ABV9UFF1_9ACTN</name>
<keyword evidence="2" id="KW-1185">Reference proteome</keyword>